<sequence>MGYVRASMLNVDNENRSHQHIVTPLYEIQELDFIQQFPLDYMHLVCLGVMRRILLYLKGGYPRDILWKIGFCNLIEISHRLSELKGKLPSDFARQPRELTEVNRWKATEFRTFLLYTGIVVLKDVLEPKRYKHFLSLALAIRMLCEEETILRCSYLNSARQLLNYFVTNAHEHYGDTFTVYNIHNLKHLTDDVEFFQSSLDVFSCFQFENYLKTLKGMVRGKQNPLIEIIKRLHELKDTYSEKTIPITQTLQIFLIRKDTLWSDQVTCTNIKWRKCVCLPHGNDQVIIPLLNCALPTKTVVPSHWVSLDKYIVYFPPKGYKTLGTYISEWALPEPGWKKYKFIEFILEAGTLETCNQMLQFQTEDESERKSKEVRAPSPELNIIFNCNEPVNSGFSHKLSDRYSNTEKLKAAQAPSLLPDFTPDFINKNVEKSKEVRAPSPELDFIFHSNESMSSGFTHRLSNKCSNTGDLKRKHSNIGDGGVSFKEMPNKQFQYAIFMELTSQLDQVKENQKKILDRLELLESNDAGPSGFATADILTEPIDTMERFDEEENGLNSSKAARFRKITQIKGVGGSTPRRLVKNVLDSIMTQPLQSCFSKDGIKGKRKFVATTLYKCLKKALISEKDGFDVGNIETLVGDLLKRAMPKSQKEGVK</sequence>
<gene>
    <name evidence="2" type="primary">LOC136090877</name>
</gene>
<dbReference type="PANTHER" id="PTHR33053">
    <property type="entry name" value="PROTEIN, PUTATIVE-RELATED"/>
    <property type="match status" value="1"/>
</dbReference>
<dbReference type="PANTHER" id="PTHR33053:SF9">
    <property type="entry name" value="AGAP000105-PA"/>
    <property type="match status" value="1"/>
</dbReference>
<accession>A0ABM4DHG0</accession>
<proteinExistence type="predicted"/>
<organism evidence="1 2">
    <name type="scientific">Hydra vulgaris</name>
    <name type="common">Hydra</name>
    <name type="synonym">Hydra attenuata</name>
    <dbReference type="NCBI Taxonomy" id="6087"/>
    <lineage>
        <taxon>Eukaryota</taxon>
        <taxon>Metazoa</taxon>
        <taxon>Cnidaria</taxon>
        <taxon>Hydrozoa</taxon>
        <taxon>Hydroidolina</taxon>
        <taxon>Anthoathecata</taxon>
        <taxon>Aplanulata</taxon>
        <taxon>Hydridae</taxon>
        <taxon>Hydra</taxon>
    </lineage>
</organism>
<dbReference type="GeneID" id="136090877"/>
<evidence type="ECO:0000313" key="1">
    <source>
        <dbReference type="Proteomes" id="UP001652625"/>
    </source>
</evidence>
<protein>
    <submittedName>
        <fullName evidence="2">Uncharacterized protein LOC136090877</fullName>
    </submittedName>
</protein>
<dbReference type="RefSeq" id="XP_065673925.1">
    <property type="nucleotide sequence ID" value="XM_065817853.1"/>
</dbReference>
<dbReference type="Proteomes" id="UP001652625">
    <property type="component" value="Chromosome 14"/>
</dbReference>
<keyword evidence="1" id="KW-1185">Reference proteome</keyword>
<evidence type="ECO:0000313" key="2">
    <source>
        <dbReference type="RefSeq" id="XP_065673925.1"/>
    </source>
</evidence>
<name>A0ABM4DHG0_HYDVU</name>
<reference evidence="2" key="1">
    <citation type="submission" date="2025-08" db="UniProtKB">
        <authorList>
            <consortium name="RefSeq"/>
        </authorList>
    </citation>
    <scope>IDENTIFICATION</scope>
</reference>